<reference evidence="3 4" key="1">
    <citation type="submission" date="2020-06" db="EMBL/GenBank/DDBJ databases">
        <title>Schlegella sp. ID0723 isolated from air conditioner.</title>
        <authorList>
            <person name="Kim D.Y."/>
            <person name="Kim D.-U."/>
        </authorList>
    </citation>
    <scope>NUCLEOTIDE SEQUENCE [LARGE SCALE GENOMIC DNA]</scope>
    <source>
        <strain evidence="3 4">ID0723</strain>
    </source>
</reference>
<dbReference type="SUPFAM" id="SSF53850">
    <property type="entry name" value="Periplasmic binding protein-like II"/>
    <property type="match status" value="1"/>
</dbReference>
<dbReference type="PANTHER" id="PTHR42928:SF5">
    <property type="entry name" value="BLR1237 PROTEIN"/>
    <property type="match status" value="1"/>
</dbReference>
<sequence>MNVSTAFQALLTLAPVVLAINPAHAQSVSEPLPCRTVSIVAPFPPGSTTDTIARALSTKLSTDLGRVVVIENKPGAEGQLAATDVMRSPPNGCRLLFATSGNLSVAPQLRTPPPYDPRKDFTAIADVGRYTYILYVRQQFPANTFSEFIAAAKSAPGRYTYGTGSNTNFLAFGYIGQLTGTELQRVPYRGEPPAFTDLIGGQIDAIVATTMGVPFVRDHKLRALAVMSRERSPLLPEVPTFAEAGLKNFDIVPWAGIVGPAKMEPATVTLLTAALNRALADPAVQSAAAKAGFLLTPSTQEQFKALIAEQHTVYGDKVRQLGLTAE</sequence>
<dbReference type="AlphaFoldDB" id="A0A7Y6NT69"/>
<proteinExistence type="inferred from homology"/>
<protein>
    <submittedName>
        <fullName evidence="3">Tripartite tricarboxylate transporter substrate binding protein</fullName>
    </submittedName>
</protein>
<accession>A0A7Y6NT69</accession>
<evidence type="ECO:0000256" key="1">
    <source>
        <dbReference type="ARBA" id="ARBA00006987"/>
    </source>
</evidence>
<dbReference type="CDD" id="cd07012">
    <property type="entry name" value="PBP2_Bug_TTT"/>
    <property type="match status" value="1"/>
</dbReference>
<organism evidence="3 4">
    <name type="scientific">Piscinibacter koreensis</name>
    <dbReference type="NCBI Taxonomy" id="2742824"/>
    <lineage>
        <taxon>Bacteria</taxon>
        <taxon>Pseudomonadati</taxon>
        <taxon>Pseudomonadota</taxon>
        <taxon>Betaproteobacteria</taxon>
        <taxon>Burkholderiales</taxon>
        <taxon>Sphaerotilaceae</taxon>
        <taxon>Piscinibacter</taxon>
    </lineage>
</organism>
<feature type="chain" id="PRO_5030599245" evidence="2">
    <location>
        <begin position="26"/>
        <end position="326"/>
    </location>
</feature>
<dbReference type="Proteomes" id="UP000529637">
    <property type="component" value="Unassembled WGS sequence"/>
</dbReference>
<name>A0A7Y6NT69_9BURK</name>
<dbReference type="Gene3D" id="3.40.190.150">
    <property type="entry name" value="Bordetella uptake gene, domain 1"/>
    <property type="match status" value="1"/>
</dbReference>
<dbReference type="InterPro" id="IPR005064">
    <property type="entry name" value="BUG"/>
</dbReference>
<dbReference type="EMBL" id="JABWMJ010000018">
    <property type="protein sequence ID" value="NUZ08865.1"/>
    <property type="molecule type" value="Genomic_DNA"/>
</dbReference>
<dbReference type="Pfam" id="PF03401">
    <property type="entry name" value="TctC"/>
    <property type="match status" value="1"/>
</dbReference>
<dbReference type="PIRSF" id="PIRSF017082">
    <property type="entry name" value="YflP"/>
    <property type="match status" value="1"/>
</dbReference>
<evidence type="ECO:0000256" key="2">
    <source>
        <dbReference type="SAM" id="SignalP"/>
    </source>
</evidence>
<dbReference type="PANTHER" id="PTHR42928">
    <property type="entry name" value="TRICARBOXYLATE-BINDING PROTEIN"/>
    <property type="match status" value="1"/>
</dbReference>
<dbReference type="RefSeq" id="WP_176071722.1">
    <property type="nucleotide sequence ID" value="NZ_JABWMJ010000018.1"/>
</dbReference>
<comment type="similarity">
    <text evidence="1">Belongs to the UPF0065 (bug) family.</text>
</comment>
<comment type="caution">
    <text evidence="3">The sequence shown here is derived from an EMBL/GenBank/DDBJ whole genome shotgun (WGS) entry which is preliminary data.</text>
</comment>
<evidence type="ECO:0000313" key="4">
    <source>
        <dbReference type="Proteomes" id="UP000529637"/>
    </source>
</evidence>
<keyword evidence="2" id="KW-0732">Signal</keyword>
<gene>
    <name evidence="3" type="ORF">HQN59_24275</name>
</gene>
<feature type="signal peptide" evidence="2">
    <location>
        <begin position="1"/>
        <end position="25"/>
    </location>
</feature>
<dbReference type="Gene3D" id="3.40.190.10">
    <property type="entry name" value="Periplasmic binding protein-like II"/>
    <property type="match status" value="1"/>
</dbReference>
<evidence type="ECO:0000313" key="3">
    <source>
        <dbReference type="EMBL" id="NUZ08865.1"/>
    </source>
</evidence>
<dbReference type="InterPro" id="IPR042100">
    <property type="entry name" value="Bug_dom1"/>
</dbReference>
<keyword evidence="4" id="KW-1185">Reference proteome</keyword>